<evidence type="ECO:0000256" key="1">
    <source>
        <dbReference type="ARBA" id="ARBA00004196"/>
    </source>
</evidence>
<sequence length="392" mass="42624">MKKILFVLIAVVAGFFVYQNFAKKSVATEYITKKAYKGTLVKKVEATGEIYATELVNVGAQVSGQIQKLYVKLGDSVKQGDMIAKIDDKTQKNAVDNRKAQLLIYEAQLNSAKVAYDIAKTQYEREKILFGKDATSKQEYEGAKNAYASTKARIKELQSSINQAKISLNTAEIDLDYTKIVAPRDGVVVSVLVEEGQTVNANQTTPTIVYIADLSKVNLKMQIAEGDITKIGIGTKVEYSILSEPDIKFQAKITSIDPGLTTLSDGKYASSSTSSTGSSTSSAVYYYAQSLVDNHDGILRIGMTTQNSLFVAEATDAIIIPTIAIKRDGKNSYVSVLNDDKSVSRRDIKIGISDGLNTQVLQGVSEGENVITSQVSSDEIAKMVKSERRGPM</sequence>
<evidence type="ECO:0000259" key="6">
    <source>
        <dbReference type="Pfam" id="PF25876"/>
    </source>
</evidence>
<evidence type="ECO:0000259" key="8">
    <source>
        <dbReference type="Pfam" id="PF25967"/>
    </source>
</evidence>
<feature type="domain" description="Multidrug resistance protein MdtA-like alpha-helical hairpin" evidence="6">
    <location>
        <begin position="104"/>
        <end position="178"/>
    </location>
</feature>
<evidence type="ECO:0000313" key="9">
    <source>
        <dbReference type="EMBL" id="CAD7289195.1"/>
    </source>
</evidence>
<dbReference type="Gene3D" id="6.10.140.1990">
    <property type="match status" value="1"/>
</dbReference>
<dbReference type="Pfam" id="PF25876">
    <property type="entry name" value="HH_MFP_RND"/>
    <property type="match status" value="1"/>
</dbReference>
<name>A0ABN7KC76_9BACT</name>
<dbReference type="Pfam" id="PF25967">
    <property type="entry name" value="RND-MFP_C"/>
    <property type="match status" value="1"/>
</dbReference>
<keyword evidence="10" id="KW-1185">Reference proteome</keyword>
<comment type="subcellular location">
    <subcellularLocation>
        <location evidence="1">Cell envelope</location>
    </subcellularLocation>
</comment>
<dbReference type="Proteomes" id="UP000789803">
    <property type="component" value="Unassembled WGS sequence"/>
</dbReference>
<accession>A0ABN7KC76</accession>
<gene>
    <name evidence="9" type="primary">macA</name>
    <name evidence="9" type="ORF">LMG7974_01395</name>
</gene>
<dbReference type="InterPro" id="IPR058627">
    <property type="entry name" value="MdtA-like_C"/>
</dbReference>
<dbReference type="PANTHER" id="PTHR30469">
    <property type="entry name" value="MULTIDRUG RESISTANCE PROTEIN MDTA"/>
    <property type="match status" value="1"/>
</dbReference>
<organism evidence="9 10">
    <name type="scientific">Campylobacter majalis</name>
    <dbReference type="NCBI Taxonomy" id="2790656"/>
    <lineage>
        <taxon>Bacteria</taxon>
        <taxon>Pseudomonadati</taxon>
        <taxon>Campylobacterota</taxon>
        <taxon>Epsilonproteobacteria</taxon>
        <taxon>Campylobacterales</taxon>
        <taxon>Campylobacteraceae</taxon>
        <taxon>Campylobacter</taxon>
    </lineage>
</organism>
<proteinExistence type="inferred from homology"/>
<evidence type="ECO:0000256" key="4">
    <source>
        <dbReference type="ARBA" id="ARBA00023054"/>
    </source>
</evidence>
<dbReference type="Gene3D" id="2.40.50.100">
    <property type="match status" value="1"/>
</dbReference>
<dbReference type="EMBL" id="CAJHOF010000013">
    <property type="protein sequence ID" value="CAD7289195.1"/>
    <property type="molecule type" value="Genomic_DNA"/>
</dbReference>
<dbReference type="RefSeq" id="WP_229933183.1">
    <property type="nucleotide sequence ID" value="NZ_CAJHOF010000013.1"/>
</dbReference>
<evidence type="ECO:0000313" key="10">
    <source>
        <dbReference type="Proteomes" id="UP000789803"/>
    </source>
</evidence>
<evidence type="ECO:0000259" key="7">
    <source>
        <dbReference type="Pfam" id="PF25917"/>
    </source>
</evidence>
<reference evidence="9 10" key="1">
    <citation type="submission" date="2020-11" db="EMBL/GenBank/DDBJ databases">
        <authorList>
            <person name="Peeters C."/>
        </authorList>
    </citation>
    <scope>NUCLEOTIDE SEQUENCE [LARGE SCALE GENOMIC DNA]</scope>
    <source>
        <strain evidence="9 10">LMG 7974</strain>
    </source>
</reference>
<feature type="domain" description="Multidrug resistance protein MdtA-like barrel-sandwich hybrid" evidence="7">
    <location>
        <begin position="55"/>
        <end position="209"/>
    </location>
</feature>
<dbReference type="Gene3D" id="2.40.30.170">
    <property type="match status" value="1"/>
</dbReference>
<dbReference type="InterPro" id="IPR058624">
    <property type="entry name" value="MdtA-like_HH"/>
</dbReference>
<comment type="caution">
    <text evidence="9">The sequence shown here is derived from an EMBL/GenBank/DDBJ whole genome shotgun (WGS) entry which is preliminary data.</text>
</comment>
<dbReference type="NCBIfam" id="TIGR01730">
    <property type="entry name" value="RND_mfp"/>
    <property type="match status" value="1"/>
</dbReference>
<evidence type="ECO:0000256" key="5">
    <source>
        <dbReference type="SAM" id="Coils"/>
    </source>
</evidence>
<dbReference type="Gene3D" id="6.20.50.140">
    <property type="match status" value="1"/>
</dbReference>
<dbReference type="PANTHER" id="PTHR30469:SF33">
    <property type="entry name" value="SLR1207 PROTEIN"/>
    <property type="match status" value="1"/>
</dbReference>
<feature type="domain" description="Multidrug resistance protein MdtA-like C-terminal permuted SH3" evidence="8">
    <location>
        <begin position="316"/>
        <end position="375"/>
    </location>
</feature>
<dbReference type="SUPFAM" id="SSF111369">
    <property type="entry name" value="HlyD-like secretion proteins"/>
    <property type="match status" value="1"/>
</dbReference>
<protein>
    <submittedName>
        <fullName evidence="9">Macrolide export protein MacA</fullName>
    </submittedName>
</protein>
<dbReference type="InterPro" id="IPR058625">
    <property type="entry name" value="MdtA-like_BSH"/>
</dbReference>
<feature type="coiled-coil region" evidence="5">
    <location>
        <begin position="140"/>
        <end position="174"/>
    </location>
</feature>
<dbReference type="InterPro" id="IPR006143">
    <property type="entry name" value="RND_pump_MFP"/>
</dbReference>
<comment type="similarity">
    <text evidence="2">Belongs to the membrane fusion protein (MFP) (TC 8.A.1) family.</text>
</comment>
<evidence type="ECO:0000256" key="2">
    <source>
        <dbReference type="ARBA" id="ARBA00009477"/>
    </source>
</evidence>
<evidence type="ECO:0000256" key="3">
    <source>
        <dbReference type="ARBA" id="ARBA00022448"/>
    </source>
</evidence>
<dbReference type="Pfam" id="PF25917">
    <property type="entry name" value="BSH_RND"/>
    <property type="match status" value="1"/>
</dbReference>
<keyword evidence="4 5" id="KW-0175">Coiled coil</keyword>
<keyword evidence="3" id="KW-0813">Transport</keyword>
<dbReference type="InterPro" id="IPR030190">
    <property type="entry name" value="MacA_alpha-hairpin_sf"/>
</dbReference>